<dbReference type="SUPFAM" id="SSF50475">
    <property type="entry name" value="FMN-binding split barrel"/>
    <property type="match status" value="1"/>
</dbReference>
<dbReference type="InterPro" id="IPR024747">
    <property type="entry name" value="Pyridox_Oxase-rel"/>
</dbReference>
<dbReference type="Pfam" id="PF12900">
    <property type="entry name" value="Pyridox_ox_2"/>
    <property type="match status" value="1"/>
</dbReference>
<gene>
    <name evidence="2" type="ORF">FHE65_10805</name>
    <name evidence="1" type="ORF">FHE65_24000</name>
</gene>
<proteinExistence type="predicted"/>
<organism evidence="2 3">
    <name type="scientific">Mumia zhuanghuii</name>
    <dbReference type="NCBI Taxonomy" id="2585211"/>
    <lineage>
        <taxon>Bacteria</taxon>
        <taxon>Bacillati</taxon>
        <taxon>Actinomycetota</taxon>
        <taxon>Actinomycetes</taxon>
        <taxon>Propionibacteriales</taxon>
        <taxon>Nocardioidaceae</taxon>
        <taxon>Mumia</taxon>
    </lineage>
</organism>
<accession>A0A5C4MP63</accession>
<dbReference type="Proteomes" id="UP000306740">
    <property type="component" value="Unassembled WGS sequence"/>
</dbReference>
<protein>
    <submittedName>
        <fullName evidence="2">Pyridoxamine 5'-phosphate oxidase family protein</fullName>
    </submittedName>
</protein>
<dbReference type="EMBL" id="VDFR01000116">
    <property type="protein sequence ID" value="TNC39065.1"/>
    <property type="molecule type" value="Genomic_DNA"/>
</dbReference>
<dbReference type="Gene3D" id="2.30.110.10">
    <property type="entry name" value="Electron Transport, Fmn-binding Protein, Chain A"/>
    <property type="match status" value="1"/>
</dbReference>
<sequence>MSSLDDRGPRRQLLQLSAEDCWELLKTQEVGRVGFVHHGTPQIFPVNFQVHEGRVLFRTTPYGAVAHAVTGTEIAFEVDLIDHPNQIGWSVLLSGPGQHETDPAVLSQLWGPDRATPWADGNRVLWISLTPTEVSGRRIAWD</sequence>
<evidence type="ECO:0000313" key="2">
    <source>
        <dbReference type="EMBL" id="TNC47101.1"/>
    </source>
</evidence>
<evidence type="ECO:0000313" key="3">
    <source>
        <dbReference type="Proteomes" id="UP000306740"/>
    </source>
</evidence>
<dbReference type="AlphaFoldDB" id="A0A5C4MP63"/>
<dbReference type="OrthoDB" id="5193072at2"/>
<reference evidence="2 3" key="1">
    <citation type="submission" date="2019-05" db="EMBL/GenBank/DDBJ databases">
        <title>Mumia sp. nov., isolated from the intestinal contents of plateau pika (Ochotona curzoniae) in the Qinghai-Tibet plateau of China.</title>
        <authorList>
            <person name="Tian Z."/>
        </authorList>
    </citation>
    <scope>NUCLEOTIDE SEQUENCE [LARGE SCALE GENOMIC DNA]</scope>
    <source>
        <strain evidence="3">527</strain>
        <strain evidence="2">Z527</strain>
    </source>
</reference>
<name>A0A5C4MP63_9ACTN</name>
<evidence type="ECO:0000313" key="1">
    <source>
        <dbReference type="EMBL" id="TNC39065.1"/>
    </source>
</evidence>
<dbReference type="EMBL" id="VDFR01000048">
    <property type="protein sequence ID" value="TNC47101.1"/>
    <property type="molecule type" value="Genomic_DNA"/>
</dbReference>
<dbReference type="RefSeq" id="WP_139087051.1">
    <property type="nucleotide sequence ID" value="NZ_VDFR01000048.1"/>
</dbReference>
<dbReference type="InterPro" id="IPR012349">
    <property type="entry name" value="Split_barrel_FMN-bd"/>
</dbReference>
<comment type="caution">
    <text evidence="2">The sequence shown here is derived from an EMBL/GenBank/DDBJ whole genome shotgun (WGS) entry which is preliminary data.</text>
</comment>